<evidence type="ECO:0000256" key="1">
    <source>
        <dbReference type="SAM" id="Phobius"/>
    </source>
</evidence>
<organism evidence="3 4">
    <name type="scientific">Niastella soli</name>
    <dbReference type="NCBI Taxonomy" id="2821487"/>
    <lineage>
        <taxon>Bacteria</taxon>
        <taxon>Pseudomonadati</taxon>
        <taxon>Bacteroidota</taxon>
        <taxon>Chitinophagia</taxon>
        <taxon>Chitinophagales</taxon>
        <taxon>Chitinophagaceae</taxon>
        <taxon>Niastella</taxon>
    </lineage>
</organism>
<keyword evidence="4" id="KW-1185">Reference proteome</keyword>
<dbReference type="PANTHER" id="PTHR12277:SF81">
    <property type="entry name" value="PROTEIN ABHD13"/>
    <property type="match status" value="1"/>
</dbReference>
<protein>
    <submittedName>
        <fullName evidence="3">Alpha/beta fold hydrolase</fullName>
    </submittedName>
</protein>
<name>A0ABS3YUS0_9BACT</name>
<evidence type="ECO:0000313" key="4">
    <source>
        <dbReference type="Proteomes" id="UP000677244"/>
    </source>
</evidence>
<keyword evidence="1" id="KW-0472">Membrane</keyword>
<dbReference type="RefSeq" id="WP_209139341.1">
    <property type="nucleotide sequence ID" value="NZ_JAGHKO010000002.1"/>
</dbReference>
<dbReference type="SUPFAM" id="SSF53474">
    <property type="entry name" value="alpha/beta-Hydrolases"/>
    <property type="match status" value="1"/>
</dbReference>
<evidence type="ECO:0000259" key="2">
    <source>
        <dbReference type="Pfam" id="PF12146"/>
    </source>
</evidence>
<keyword evidence="1" id="KW-1133">Transmembrane helix</keyword>
<dbReference type="EMBL" id="JAGHKO010000002">
    <property type="protein sequence ID" value="MBO9201282.1"/>
    <property type="molecule type" value="Genomic_DNA"/>
</dbReference>
<reference evidence="3 4" key="1">
    <citation type="submission" date="2021-03" db="EMBL/GenBank/DDBJ databases">
        <title>Assistant Professor.</title>
        <authorList>
            <person name="Huq M.A."/>
        </authorList>
    </citation>
    <scope>NUCLEOTIDE SEQUENCE [LARGE SCALE GENOMIC DNA]</scope>
    <source>
        <strain evidence="3 4">MAH-29</strain>
    </source>
</reference>
<proteinExistence type="predicted"/>
<evidence type="ECO:0000313" key="3">
    <source>
        <dbReference type="EMBL" id="MBO9201282.1"/>
    </source>
</evidence>
<feature type="domain" description="Serine aminopeptidase S33" evidence="2">
    <location>
        <begin position="71"/>
        <end position="185"/>
    </location>
</feature>
<feature type="transmembrane region" description="Helical" evidence="1">
    <location>
        <begin position="5"/>
        <end position="26"/>
    </location>
</feature>
<dbReference type="Pfam" id="PF12146">
    <property type="entry name" value="Hydrolase_4"/>
    <property type="match status" value="1"/>
</dbReference>
<dbReference type="Proteomes" id="UP000677244">
    <property type="component" value="Unassembled WGS sequence"/>
</dbReference>
<sequence>MKRMIIKILIIAGLLYLVICGLLYFMQEKLIFYPQVLDRNYRFGFDQPFEEMTMTTNDNSRLHGLLFKADSSKGLIFYLHGNGGALDSWGEVARTYTDLNYDVFLLDYRGYGKSEGVIYSQKQFFDDVQTAYDSLKNRYAEDRIVVLGYSIGTGAATKLASANNPKLLILQAPYYSLTDMMRHTYPIIPTFILKYKFETSKYLKACKMPVVIFHGDVDEVIYYGSSLKLRTMFKKQDTLITLEGQAHNGITDNVVYRRELQRILSNPTTPL</sequence>
<keyword evidence="1" id="KW-0812">Transmembrane</keyword>
<dbReference type="InterPro" id="IPR022742">
    <property type="entry name" value="Hydrolase_4"/>
</dbReference>
<dbReference type="InterPro" id="IPR029058">
    <property type="entry name" value="AB_hydrolase_fold"/>
</dbReference>
<accession>A0ABS3YUS0</accession>
<keyword evidence="3" id="KW-0378">Hydrolase</keyword>
<comment type="caution">
    <text evidence="3">The sequence shown here is derived from an EMBL/GenBank/DDBJ whole genome shotgun (WGS) entry which is preliminary data.</text>
</comment>
<dbReference type="Gene3D" id="3.40.50.1820">
    <property type="entry name" value="alpha/beta hydrolase"/>
    <property type="match status" value="1"/>
</dbReference>
<gene>
    <name evidence="3" type="ORF">J7I42_13460</name>
</gene>
<dbReference type="GO" id="GO:0016787">
    <property type="term" value="F:hydrolase activity"/>
    <property type="evidence" value="ECO:0007669"/>
    <property type="project" value="UniProtKB-KW"/>
</dbReference>
<dbReference type="PANTHER" id="PTHR12277">
    <property type="entry name" value="ALPHA/BETA HYDROLASE DOMAIN-CONTAINING PROTEIN"/>
    <property type="match status" value="1"/>
</dbReference>